<name>A0A1Y3V5W9_BACUN</name>
<feature type="transmembrane region" description="Helical" evidence="2">
    <location>
        <begin position="91"/>
        <end position="109"/>
    </location>
</feature>
<protein>
    <recommendedName>
        <fullName evidence="5">Transmembrane protein</fullName>
    </recommendedName>
</protein>
<keyword evidence="2" id="KW-0812">Transmembrane</keyword>
<evidence type="ECO:0000256" key="1">
    <source>
        <dbReference type="SAM" id="Coils"/>
    </source>
</evidence>
<keyword evidence="1" id="KW-0175">Coiled coil</keyword>
<dbReference type="EMBL" id="NFHS01000002">
    <property type="protein sequence ID" value="OUN56453.1"/>
    <property type="molecule type" value="Genomic_DNA"/>
</dbReference>
<feature type="transmembrane region" description="Helical" evidence="2">
    <location>
        <begin position="26"/>
        <end position="49"/>
    </location>
</feature>
<accession>A0A1Y3V5W9</accession>
<comment type="caution">
    <text evidence="3">The sequence shown here is derived from an EMBL/GenBank/DDBJ whole genome shotgun (WGS) entry which is preliminary data.</text>
</comment>
<evidence type="ECO:0008006" key="5">
    <source>
        <dbReference type="Google" id="ProtNLM"/>
    </source>
</evidence>
<evidence type="ECO:0000313" key="4">
    <source>
        <dbReference type="Proteomes" id="UP000196329"/>
    </source>
</evidence>
<keyword evidence="2" id="KW-0472">Membrane</keyword>
<feature type="coiled-coil region" evidence="1">
    <location>
        <begin position="192"/>
        <end position="219"/>
    </location>
</feature>
<reference evidence="4" key="1">
    <citation type="submission" date="2017-04" db="EMBL/GenBank/DDBJ databases">
        <title>Function of individual gut microbiota members based on whole genome sequencing of pure cultures obtained from chicken caecum.</title>
        <authorList>
            <person name="Medvecky M."/>
            <person name="Cejkova D."/>
            <person name="Polansky O."/>
            <person name="Karasova D."/>
            <person name="Kubasova T."/>
            <person name="Cizek A."/>
            <person name="Rychlik I."/>
        </authorList>
    </citation>
    <scope>NUCLEOTIDE SEQUENCE [LARGE SCALE GENOMIC DNA]</scope>
    <source>
        <strain evidence="4">An67</strain>
    </source>
</reference>
<dbReference type="Proteomes" id="UP000196329">
    <property type="component" value="Unassembled WGS sequence"/>
</dbReference>
<organism evidence="3 4">
    <name type="scientific">Bacteroides uniformis</name>
    <dbReference type="NCBI Taxonomy" id="820"/>
    <lineage>
        <taxon>Bacteria</taxon>
        <taxon>Pseudomonadati</taxon>
        <taxon>Bacteroidota</taxon>
        <taxon>Bacteroidia</taxon>
        <taxon>Bacteroidales</taxon>
        <taxon>Bacteroidaceae</taxon>
        <taxon>Bacteroides</taxon>
    </lineage>
</organism>
<gene>
    <name evidence="3" type="ORF">B5G17_03850</name>
</gene>
<keyword evidence="2" id="KW-1133">Transmembrane helix</keyword>
<evidence type="ECO:0000256" key="2">
    <source>
        <dbReference type="SAM" id="Phobius"/>
    </source>
</evidence>
<evidence type="ECO:0000313" key="3">
    <source>
        <dbReference type="EMBL" id="OUN56453.1"/>
    </source>
</evidence>
<dbReference type="AlphaFoldDB" id="A0A1Y3V5W9"/>
<sequence>MKDTTYLYKDINGNGIKQLDIFIDRYTLLLGIHVKYIIFILLLLILYMLSDTDFFCRHPFFHAIGCQCNSSAVCYKSTECACIKFNQNIRIVTITVILIIFCITKWIYACQMKQMVTACFHVFTRLEIYTYHKHKSERLYERKRELEQEKMKSEFYYAELKRQINEYHENEKPEKTHGKSLFDKLNSYCLKIVLLSKELDDLSVAIERTENEMHGYKYEIDSYGSEIENAISSFSFKEKRNIVCEPDRIRIKMLFKSLGAQLLYTVEP</sequence>
<proteinExistence type="predicted"/>